<dbReference type="InterPro" id="IPR036388">
    <property type="entry name" value="WH-like_DNA-bd_sf"/>
</dbReference>
<name>A0ABY5UEU2_9HYPH</name>
<keyword evidence="3" id="KW-1185">Reference proteome</keyword>
<dbReference type="Gene3D" id="1.10.10.10">
    <property type="entry name" value="Winged helix-like DNA-binding domain superfamily/Winged helix DNA-binding domain"/>
    <property type="match status" value="1"/>
</dbReference>
<dbReference type="Gene3D" id="3.30.420.40">
    <property type="match status" value="2"/>
</dbReference>
<reference evidence="2" key="1">
    <citation type="submission" date="2022-06" db="EMBL/GenBank/DDBJ databases">
        <title>Complete Genome Sequence of Deoxynivalenol-bioadsorption Ochrobactrum pseudintermedium ASAG-D25.</title>
        <authorList>
            <person name="Wang N."/>
        </authorList>
    </citation>
    <scope>NUCLEOTIDE SEQUENCE</scope>
    <source>
        <strain evidence="2">ASAG-D25</strain>
    </source>
</reference>
<protein>
    <submittedName>
        <fullName evidence="2">ROK family transcriptional regulator</fullName>
    </submittedName>
</protein>
<dbReference type="EMBL" id="CP099968">
    <property type="protein sequence ID" value="UWL61870.1"/>
    <property type="molecule type" value="Genomic_DNA"/>
</dbReference>
<dbReference type="InterPro" id="IPR000600">
    <property type="entry name" value="ROK"/>
</dbReference>
<dbReference type="PANTHER" id="PTHR18964">
    <property type="entry name" value="ROK (REPRESSOR, ORF, KINASE) FAMILY"/>
    <property type="match status" value="1"/>
</dbReference>
<comment type="similarity">
    <text evidence="1">Belongs to the ROK (NagC/XylR) family.</text>
</comment>
<gene>
    <name evidence="2" type="ORF">NIK97_18510</name>
</gene>
<dbReference type="PANTHER" id="PTHR18964:SF149">
    <property type="entry name" value="BIFUNCTIONAL UDP-N-ACETYLGLUCOSAMINE 2-EPIMERASE_N-ACETYLMANNOSAMINE KINASE"/>
    <property type="match status" value="1"/>
</dbReference>
<evidence type="ECO:0000313" key="3">
    <source>
        <dbReference type="Proteomes" id="UP001058739"/>
    </source>
</evidence>
<dbReference type="RefSeq" id="WP_119039570.1">
    <property type="nucleotide sequence ID" value="NZ_CP099968.1"/>
</dbReference>
<accession>A0ABY5UEU2</accession>
<evidence type="ECO:0000313" key="2">
    <source>
        <dbReference type="EMBL" id="UWL61870.1"/>
    </source>
</evidence>
<organism evidence="2 3">
    <name type="scientific">Brucella pseudintermedia</name>
    <dbReference type="NCBI Taxonomy" id="370111"/>
    <lineage>
        <taxon>Bacteria</taxon>
        <taxon>Pseudomonadati</taxon>
        <taxon>Pseudomonadota</taxon>
        <taxon>Alphaproteobacteria</taxon>
        <taxon>Hyphomicrobiales</taxon>
        <taxon>Brucellaceae</taxon>
        <taxon>Brucella/Ochrobactrum group</taxon>
        <taxon>Brucella</taxon>
    </lineage>
</organism>
<evidence type="ECO:0000256" key="1">
    <source>
        <dbReference type="ARBA" id="ARBA00006479"/>
    </source>
</evidence>
<dbReference type="Proteomes" id="UP001058739">
    <property type="component" value="Chromosome 02"/>
</dbReference>
<proteinExistence type="inferred from homology"/>
<dbReference type="Pfam" id="PF00480">
    <property type="entry name" value="ROK"/>
    <property type="match status" value="1"/>
</dbReference>
<dbReference type="SUPFAM" id="SSF46785">
    <property type="entry name" value="Winged helix' DNA-binding domain"/>
    <property type="match status" value="1"/>
</dbReference>
<dbReference type="SUPFAM" id="SSF53067">
    <property type="entry name" value="Actin-like ATPase domain"/>
    <property type="match status" value="1"/>
</dbReference>
<dbReference type="InterPro" id="IPR043129">
    <property type="entry name" value="ATPase_NBD"/>
</dbReference>
<sequence>MLTASARAIFHLLTQGGPQTRPQLGEVLGLSRPTLSAAITELELHELVVKTGERQGQVGRKASIYRVAASAGHVIAVDAGSTHIRLRVSALDRRLLHSRVYRLPESQLLLGEEISAAVAEEVEETLAATETGWGPLRALGIALPARVVGQQGDARLTRENEIFSRFTPPAGVSLILENNVNCAAVAEHFNGAAQDIETFAYVQIGLKMGMGIMLGGKVLRGRNGAAGEIGHLAFPFGHERRPISGEMERYIGTHAFMQRVLAQWPDDAGPAPRDAAELMRLHAEGNGTATIHVTHHAEDIGAVVASCVAIVDPGVVVLGGGLGGNPLLRPIVEETANKLSYPVEVRVSTLGSDATVLGIEKLACDHAVKWVLGEPISSPF</sequence>
<dbReference type="InterPro" id="IPR036390">
    <property type="entry name" value="WH_DNA-bd_sf"/>
</dbReference>